<evidence type="ECO:0000313" key="1">
    <source>
        <dbReference type="EMBL" id="EAQ13059.1"/>
    </source>
</evidence>
<sequence>MSTEKITIDATVDAPVETVWAR</sequence>
<organism evidence="1 2">
    <name type="scientific">Maritimibacter alkaliphilus HTCC2654</name>
    <dbReference type="NCBI Taxonomy" id="314271"/>
    <lineage>
        <taxon>Bacteria</taxon>
        <taxon>Pseudomonadati</taxon>
        <taxon>Pseudomonadota</taxon>
        <taxon>Alphaproteobacteria</taxon>
        <taxon>Rhodobacterales</taxon>
        <taxon>Roseobacteraceae</taxon>
        <taxon>Maritimibacter</taxon>
    </lineage>
</organism>
<protein>
    <submittedName>
        <fullName evidence="1">Uncharacterized protein</fullName>
    </submittedName>
</protein>
<name>A3VFE4_9RHOB</name>
<dbReference type="HOGENOM" id="CLU_3424797_0_0_5"/>
<proteinExistence type="predicted"/>
<accession>A3VFE4</accession>
<dbReference type="EMBL" id="AAMT01000006">
    <property type="protein sequence ID" value="EAQ13059.1"/>
    <property type="molecule type" value="Genomic_DNA"/>
</dbReference>
<keyword evidence="2" id="KW-1185">Reference proteome</keyword>
<dbReference type="Proteomes" id="UP000002931">
    <property type="component" value="Unassembled WGS sequence"/>
</dbReference>
<evidence type="ECO:0000313" key="2">
    <source>
        <dbReference type="Proteomes" id="UP000002931"/>
    </source>
</evidence>
<gene>
    <name evidence="1" type="ORF">RB2654_11193</name>
</gene>
<reference evidence="1 2" key="1">
    <citation type="journal article" date="2010" name="J. Bacteriol.">
        <title>Genome sequences of Pelagibaca bermudensis HTCC2601T and Maritimibacter alkaliphilus HTCC2654T, the type strains of two marine Roseobacter genera.</title>
        <authorList>
            <person name="Thrash J.C."/>
            <person name="Cho J.C."/>
            <person name="Ferriera S."/>
            <person name="Johnson J."/>
            <person name="Vergin K.L."/>
            <person name="Giovannoni S.J."/>
        </authorList>
    </citation>
    <scope>NUCLEOTIDE SEQUENCE [LARGE SCALE GENOMIC DNA]</scope>
    <source>
        <strain evidence="1 2">HTCC2654</strain>
    </source>
</reference>
<dbReference type="AlphaFoldDB" id="A3VFE4"/>
<comment type="caution">
    <text evidence="1">The sequence shown here is derived from an EMBL/GenBank/DDBJ whole genome shotgun (WGS) entry which is preliminary data.</text>
</comment>